<keyword evidence="5" id="KW-0811">Translocation</keyword>
<keyword evidence="7" id="KW-0539">Nucleus</keyword>
<protein>
    <submittedName>
        <fullName evidence="10">Uncharacterized protein</fullName>
    </submittedName>
</protein>
<evidence type="ECO:0000256" key="7">
    <source>
        <dbReference type="ARBA" id="ARBA00023242"/>
    </source>
</evidence>
<dbReference type="GO" id="GO:0017056">
    <property type="term" value="F:structural constituent of nuclear pore"/>
    <property type="evidence" value="ECO:0007669"/>
    <property type="project" value="InterPro"/>
</dbReference>
<evidence type="ECO:0000256" key="4">
    <source>
        <dbReference type="ARBA" id="ARBA00022927"/>
    </source>
</evidence>
<evidence type="ECO:0000256" key="3">
    <source>
        <dbReference type="ARBA" id="ARBA00022816"/>
    </source>
</evidence>
<evidence type="ECO:0000256" key="1">
    <source>
        <dbReference type="ARBA" id="ARBA00004567"/>
    </source>
</evidence>
<dbReference type="GO" id="GO:0005643">
    <property type="term" value="C:nuclear pore"/>
    <property type="evidence" value="ECO:0007669"/>
    <property type="project" value="UniProtKB-SubCell"/>
</dbReference>
<organism evidence="10 11">
    <name type="scientific">Dendryphion nanum</name>
    <dbReference type="NCBI Taxonomy" id="256645"/>
    <lineage>
        <taxon>Eukaryota</taxon>
        <taxon>Fungi</taxon>
        <taxon>Dikarya</taxon>
        <taxon>Ascomycota</taxon>
        <taxon>Pezizomycotina</taxon>
        <taxon>Dothideomycetes</taxon>
        <taxon>Pleosporomycetidae</taxon>
        <taxon>Pleosporales</taxon>
        <taxon>Torulaceae</taxon>
        <taxon>Dendryphion</taxon>
    </lineage>
</organism>
<dbReference type="GO" id="GO:0006406">
    <property type="term" value="P:mRNA export from nucleus"/>
    <property type="evidence" value="ECO:0007669"/>
    <property type="project" value="TreeGrafter"/>
</dbReference>
<dbReference type="EMBL" id="JAGMWT010000015">
    <property type="protein sequence ID" value="KAH7115802.1"/>
    <property type="molecule type" value="Genomic_DNA"/>
</dbReference>
<accession>A0A9P9IDE7</accession>
<comment type="caution">
    <text evidence="10">The sequence shown here is derived from an EMBL/GenBank/DDBJ whole genome shotgun (WGS) entry which is preliminary data.</text>
</comment>
<evidence type="ECO:0000256" key="2">
    <source>
        <dbReference type="ARBA" id="ARBA00022448"/>
    </source>
</evidence>
<dbReference type="GO" id="GO:0000056">
    <property type="term" value="P:ribosomal small subunit export from nucleus"/>
    <property type="evidence" value="ECO:0007669"/>
    <property type="project" value="InterPro"/>
</dbReference>
<evidence type="ECO:0000256" key="9">
    <source>
        <dbReference type="SAM" id="MobiDB-lite"/>
    </source>
</evidence>
<evidence type="ECO:0000256" key="8">
    <source>
        <dbReference type="SAM" id="Coils"/>
    </source>
</evidence>
<feature type="region of interest" description="Disordered" evidence="9">
    <location>
        <begin position="782"/>
        <end position="809"/>
    </location>
</feature>
<dbReference type="AlphaFoldDB" id="A0A9P9IDE7"/>
<evidence type="ECO:0000313" key="11">
    <source>
        <dbReference type="Proteomes" id="UP000700596"/>
    </source>
</evidence>
<dbReference type="GO" id="GO:0000055">
    <property type="term" value="P:ribosomal large subunit export from nucleus"/>
    <property type="evidence" value="ECO:0007669"/>
    <property type="project" value="InterPro"/>
</dbReference>
<name>A0A9P9IDE7_9PLEO</name>
<dbReference type="OrthoDB" id="341482at2759"/>
<dbReference type="SUPFAM" id="SSF50978">
    <property type="entry name" value="WD40 repeat-like"/>
    <property type="match status" value="1"/>
</dbReference>
<keyword evidence="8" id="KW-0175">Coiled coil</keyword>
<dbReference type="Gene3D" id="2.130.10.10">
    <property type="entry name" value="YVTN repeat-like/Quinoprotein amine dehydrogenase"/>
    <property type="match status" value="1"/>
</dbReference>
<dbReference type="InterPro" id="IPR015943">
    <property type="entry name" value="WD40/YVTN_repeat-like_dom_sf"/>
</dbReference>
<gene>
    <name evidence="10" type="ORF">B0J11DRAFT_510169</name>
</gene>
<proteinExistence type="predicted"/>
<dbReference type="Proteomes" id="UP000700596">
    <property type="component" value="Unassembled WGS sequence"/>
</dbReference>
<dbReference type="InterPro" id="IPR037700">
    <property type="entry name" value="NUP88/NUP82"/>
</dbReference>
<keyword evidence="4" id="KW-0653">Protein transport</keyword>
<dbReference type="PANTHER" id="PTHR13257">
    <property type="entry name" value="NUCLEOPORIN NUP84-RELATED"/>
    <property type="match status" value="1"/>
</dbReference>
<evidence type="ECO:0000256" key="6">
    <source>
        <dbReference type="ARBA" id="ARBA00023132"/>
    </source>
</evidence>
<dbReference type="GO" id="GO:0006606">
    <property type="term" value="P:protein import into nucleus"/>
    <property type="evidence" value="ECO:0007669"/>
    <property type="project" value="TreeGrafter"/>
</dbReference>
<sequence>MPRVISYTPQWLMRPSSGYDLFTPKQTAGNPSASKRCSGKSKTIATRNSEIFVAVGSEIRWADLAAFSSGQGGHRTFRFSTPSAIKQLNISPYGDYMAVSTSHTVHIIVLPDSSLLQADDGAPVQVKSFQVGPTAHVREESPVASVLWHPLGYHGRCLVTITREAVVRLWEINRSDRSTFSEPTLSIDLKKLANARNDEEDLSASKFGATKGFSPDSFELEVASACFGDFPEQEGVHGWAPMTLWVAMLDGCIYALCPLLPSRWQLLESTGANTILETLSTSINIAHEATQDGLDASPEGIETAQRQLSWISDITYQEPFEEVTHGESIKVYARPGSVPAVPLLQGPICIGEDTGDSQISDIVVFSLKALSELEDQVAAEGLPTAVVCLLTESSYVHICLDLAGTMGRWLPAATAGYSTPEPLERDLLLIESIALTTDETLSHSHSITPDVHTDFSFFVSHAKGVFYISLESWVRGLEVELAEPHSEGIQFRLSQKLDSAKTQIELCMPRPLGIIPASGSRPDDDEDVTSCVVLEDGNVGYLLLTTFDKEPHAVLLDAPESGLASDEDFAKYISSADVPLQMRPIYQPPKELFEALGSSANLKELIAQRHRASGADEIRLSPANLDSLMKVHKVLSDDTQKLQHAVADLFRRVRRLQTEHRDQIFRTAKVMEQIDKATHNGEDELLAASTARRVEAVKAKMEEQKARHERLRRRMESVSGLELSEKESGYLEELQTMERSVEGKTQALSDDADGSEVPAWERLEKIRGLKEKVTKEAEQACNAAKEERAATRGGVKVPSHSRKQEQEQIEGLLQRESDLVELATSRLRNLGISIASLPTGLAGSS</sequence>
<keyword evidence="2" id="KW-0813">Transport</keyword>
<comment type="subcellular location">
    <subcellularLocation>
        <location evidence="1">Nucleus</location>
        <location evidence="1">Nuclear pore complex</location>
    </subcellularLocation>
</comment>
<dbReference type="PANTHER" id="PTHR13257:SF0">
    <property type="entry name" value="NUCLEAR PORE COMPLEX PROTEIN NUP88"/>
    <property type="match status" value="1"/>
</dbReference>
<keyword evidence="3" id="KW-0509">mRNA transport</keyword>
<feature type="coiled-coil region" evidence="8">
    <location>
        <begin position="687"/>
        <end position="721"/>
    </location>
</feature>
<reference evidence="10" key="1">
    <citation type="journal article" date="2021" name="Nat. Commun.">
        <title>Genetic determinants of endophytism in the Arabidopsis root mycobiome.</title>
        <authorList>
            <person name="Mesny F."/>
            <person name="Miyauchi S."/>
            <person name="Thiergart T."/>
            <person name="Pickel B."/>
            <person name="Atanasova L."/>
            <person name="Karlsson M."/>
            <person name="Huettel B."/>
            <person name="Barry K.W."/>
            <person name="Haridas S."/>
            <person name="Chen C."/>
            <person name="Bauer D."/>
            <person name="Andreopoulos W."/>
            <person name="Pangilinan J."/>
            <person name="LaButti K."/>
            <person name="Riley R."/>
            <person name="Lipzen A."/>
            <person name="Clum A."/>
            <person name="Drula E."/>
            <person name="Henrissat B."/>
            <person name="Kohler A."/>
            <person name="Grigoriev I.V."/>
            <person name="Martin F.M."/>
            <person name="Hacquard S."/>
        </authorList>
    </citation>
    <scope>NUCLEOTIDE SEQUENCE</scope>
    <source>
        <strain evidence="10">MPI-CAGE-CH-0243</strain>
    </source>
</reference>
<evidence type="ECO:0000256" key="5">
    <source>
        <dbReference type="ARBA" id="ARBA00023010"/>
    </source>
</evidence>
<evidence type="ECO:0000313" key="10">
    <source>
        <dbReference type="EMBL" id="KAH7115802.1"/>
    </source>
</evidence>
<keyword evidence="11" id="KW-1185">Reference proteome</keyword>
<dbReference type="InterPro" id="IPR036322">
    <property type="entry name" value="WD40_repeat_dom_sf"/>
</dbReference>
<keyword evidence="6" id="KW-0906">Nuclear pore complex</keyword>